<feature type="compositionally biased region" description="Basic and acidic residues" evidence="1">
    <location>
        <begin position="86"/>
        <end position="95"/>
    </location>
</feature>
<feature type="compositionally biased region" description="Polar residues" evidence="1">
    <location>
        <begin position="109"/>
        <end position="118"/>
    </location>
</feature>
<proteinExistence type="predicted"/>
<gene>
    <name evidence="2" type="ORF">KC01_LOCUS11298</name>
</gene>
<keyword evidence="3" id="KW-1185">Reference proteome</keyword>
<evidence type="ECO:0000313" key="3">
    <source>
        <dbReference type="Proteomes" id="UP001497482"/>
    </source>
</evidence>
<evidence type="ECO:0000313" key="2">
    <source>
        <dbReference type="EMBL" id="CAL1580459.1"/>
    </source>
</evidence>
<dbReference type="AlphaFoldDB" id="A0AAV2JYJ7"/>
<accession>A0AAV2JYJ7</accession>
<reference evidence="2 3" key="1">
    <citation type="submission" date="2024-04" db="EMBL/GenBank/DDBJ databases">
        <authorList>
            <person name="Waldvogel A.-M."/>
            <person name="Schoenle A."/>
        </authorList>
    </citation>
    <scope>NUCLEOTIDE SEQUENCE [LARGE SCALE GENOMIC DNA]</scope>
</reference>
<feature type="region of interest" description="Disordered" evidence="1">
    <location>
        <begin position="86"/>
        <end position="188"/>
    </location>
</feature>
<dbReference type="EMBL" id="OZ035836">
    <property type="protein sequence ID" value="CAL1580459.1"/>
    <property type="molecule type" value="Genomic_DNA"/>
</dbReference>
<protein>
    <submittedName>
        <fullName evidence="2">Uncharacterized protein</fullName>
    </submittedName>
</protein>
<feature type="compositionally biased region" description="Basic and acidic residues" evidence="1">
    <location>
        <begin position="223"/>
        <end position="239"/>
    </location>
</feature>
<sequence length="239" mass="26786">MLNGSKLKTELSLIYSKAEFRACCGAVDLFQLFMENNLQDVFSETIQTSGQSDFRTERLWDRATLGQSDSGTERLWDRATLGQSDSRTERLRDRATSGQIDFGTERLQGRTTPGQSDFSTERLQDRATPGQSDSRTERLQDRATPGQSDSRTERLQDRATPGQSDSRTAREEMQQAPGQEWNGPQERAERARAPILQAICSCADCVREHAHCFSANWSPCAHGRQERQDGDTGKGPHKA</sequence>
<dbReference type="Proteomes" id="UP001497482">
    <property type="component" value="Chromosome 14"/>
</dbReference>
<name>A0AAV2JYJ7_KNICA</name>
<evidence type="ECO:0000256" key="1">
    <source>
        <dbReference type="SAM" id="MobiDB-lite"/>
    </source>
</evidence>
<organism evidence="2 3">
    <name type="scientific">Knipowitschia caucasica</name>
    <name type="common">Caucasian dwarf goby</name>
    <name type="synonym">Pomatoschistus caucasicus</name>
    <dbReference type="NCBI Taxonomy" id="637954"/>
    <lineage>
        <taxon>Eukaryota</taxon>
        <taxon>Metazoa</taxon>
        <taxon>Chordata</taxon>
        <taxon>Craniata</taxon>
        <taxon>Vertebrata</taxon>
        <taxon>Euteleostomi</taxon>
        <taxon>Actinopterygii</taxon>
        <taxon>Neopterygii</taxon>
        <taxon>Teleostei</taxon>
        <taxon>Neoteleostei</taxon>
        <taxon>Acanthomorphata</taxon>
        <taxon>Gobiaria</taxon>
        <taxon>Gobiiformes</taxon>
        <taxon>Gobioidei</taxon>
        <taxon>Gobiidae</taxon>
        <taxon>Gobiinae</taxon>
        <taxon>Knipowitschia</taxon>
    </lineage>
</organism>
<feature type="region of interest" description="Disordered" evidence="1">
    <location>
        <begin position="220"/>
        <end position="239"/>
    </location>
</feature>